<dbReference type="Proteomes" id="UP000286581">
    <property type="component" value="Unassembled WGS sequence"/>
</dbReference>
<evidence type="ECO:0000313" key="7">
    <source>
        <dbReference type="Proteomes" id="UP000283721"/>
    </source>
</evidence>
<dbReference type="Gene3D" id="1.20.1260.10">
    <property type="match status" value="1"/>
</dbReference>
<dbReference type="EMBL" id="QSHU01000006">
    <property type="protein sequence ID" value="RHC39874.1"/>
    <property type="molecule type" value="Genomic_DNA"/>
</dbReference>
<evidence type="ECO:0000313" key="8">
    <source>
        <dbReference type="Proteomes" id="UP000286104"/>
    </source>
</evidence>
<gene>
    <name evidence="4" type="ORF">DW001_11370</name>
    <name evidence="3" type="ORF">DW848_06165</name>
    <name evidence="2" type="ORF">DW967_07770</name>
    <name evidence="1" type="ORF">DWV78_05080</name>
    <name evidence="5" type="ORF">FYL31_12340</name>
</gene>
<protein>
    <recommendedName>
        <fullName evidence="11">DUF2383 domain-containing protein</fullName>
    </recommendedName>
</protein>
<evidence type="ECO:0000313" key="1">
    <source>
        <dbReference type="EMBL" id="RGW40452.1"/>
    </source>
</evidence>
<dbReference type="EMBL" id="QSES01000012">
    <property type="protein sequence ID" value="RGZ92935.1"/>
    <property type="molecule type" value="Genomic_DNA"/>
</dbReference>
<proteinExistence type="predicted"/>
<dbReference type="EMBL" id="QRPB01000014">
    <property type="protein sequence ID" value="RHL77642.1"/>
    <property type="molecule type" value="Genomic_DNA"/>
</dbReference>
<dbReference type="EMBL" id="VSTF01000016">
    <property type="protein sequence ID" value="TYL57747.1"/>
    <property type="molecule type" value="Genomic_DNA"/>
</dbReference>
<evidence type="ECO:0000313" key="5">
    <source>
        <dbReference type="EMBL" id="TYL57747.1"/>
    </source>
</evidence>
<dbReference type="Proteomes" id="UP000266698">
    <property type="component" value="Unassembled WGS sequence"/>
</dbReference>
<reference evidence="6 7" key="1">
    <citation type="submission" date="2018-08" db="EMBL/GenBank/DDBJ databases">
        <title>A genome reference for cultivated species of the human gut microbiota.</title>
        <authorList>
            <person name="Zou Y."/>
            <person name="Xue W."/>
            <person name="Luo G."/>
        </authorList>
    </citation>
    <scope>NUCLEOTIDE SEQUENCE [LARGE SCALE GENOMIC DNA]</scope>
    <source>
        <strain evidence="1 9">AF12-8</strain>
        <strain evidence="4 6">AF36-2BH</strain>
        <strain evidence="3 8">AM36-3AA</strain>
        <strain evidence="2 7">AM47-6BH</strain>
    </source>
</reference>
<sequence>MEVFMSKNIENHDSVLLLQDCIAGCKMALESMDDIREHTDDKQLRELIDKYYDEHTGLSVDCRDMLDKAGADIKEPGVFAKMAAKLQTAMKMAVNDDQSQAAKLLTEGCNMGIETISGSLNEYRDADSKSVAIAERLRTLEEKMVGDLQPLL</sequence>
<reference evidence="5 10" key="2">
    <citation type="submission" date="2019-08" db="EMBL/GenBank/DDBJ databases">
        <authorList>
            <person name="Duncan S."/>
            <person name="Walker A."/>
        </authorList>
    </citation>
    <scope>NUCLEOTIDE SEQUENCE [LARGE SCALE GENOMIC DNA]</scope>
    <source>
        <strain evidence="5 10">T3WBe13</strain>
    </source>
</reference>
<dbReference type="Proteomes" id="UP000286104">
    <property type="component" value="Unassembled WGS sequence"/>
</dbReference>
<dbReference type="InterPro" id="IPR012347">
    <property type="entry name" value="Ferritin-like"/>
</dbReference>
<evidence type="ECO:0000313" key="9">
    <source>
        <dbReference type="Proteomes" id="UP000286581"/>
    </source>
</evidence>
<dbReference type="EMBL" id="QSAE01000011">
    <property type="protein sequence ID" value="RGW40452.1"/>
    <property type="molecule type" value="Genomic_DNA"/>
</dbReference>
<accession>A0A396FJA4</accession>
<evidence type="ECO:0000313" key="4">
    <source>
        <dbReference type="EMBL" id="RHL77642.1"/>
    </source>
</evidence>
<reference evidence="5 10" key="3">
    <citation type="submission" date="2019-09" db="EMBL/GenBank/DDBJ databases">
        <title>Strain-level analysis of Eubacterium rectale using genomes from metagenomes.</title>
        <authorList>
            <person name="Karcher N."/>
            <person name="Segata N."/>
        </authorList>
    </citation>
    <scope>NUCLEOTIDE SEQUENCE [LARGE SCALE GENOMIC DNA]</scope>
    <source>
        <strain evidence="5 10">T3WBe13</strain>
    </source>
</reference>
<evidence type="ECO:0000313" key="6">
    <source>
        <dbReference type="Proteomes" id="UP000266698"/>
    </source>
</evidence>
<dbReference type="Proteomes" id="UP000324327">
    <property type="component" value="Unassembled WGS sequence"/>
</dbReference>
<evidence type="ECO:0008006" key="11">
    <source>
        <dbReference type="Google" id="ProtNLM"/>
    </source>
</evidence>
<organism evidence="4 6">
    <name type="scientific">Agathobacter rectalis</name>
    <dbReference type="NCBI Taxonomy" id="39491"/>
    <lineage>
        <taxon>Bacteria</taxon>
        <taxon>Bacillati</taxon>
        <taxon>Bacillota</taxon>
        <taxon>Clostridia</taxon>
        <taxon>Lachnospirales</taxon>
        <taxon>Lachnospiraceae</taxon>
        <taxon>Agathobacter</taxon>
    </lineage>
</organism>
<evidence type="ECO:0000313" key="10">
    <source>
        <dbReference type="Proteomes" id="UP000324327"/>
    </source>
</evidence>
<dbReference type="AlphaFoldDB" id="A0A396FJA4"/>
<name>A0A396FJA4_9FIRM</name>
<evidence type="ECO:0000313" key="2">
    <source>
        <dbReference type="EMBL" id="RGZ92935.1"/>
    </source>
</evidence>
<dbReference type="Proteomes" id="UP000283721">
    <property type="component" value="Unassembled WGS sequence"/>
</dbReference>
<comment type="caution">
    <text evidence="4">The sequence shown here is derived from an EMBL/GenBank/DDBJ whole genome shotgun (WGS) entry which is preliminary data.</text>
</comment>
<evidence type="ECO:0000313" key="3">
    <source>
        <dbReference type="EMBL" id="RHC39874.1"/>
    </source>
</evidence>